<feature type="signal peptide" evidence="3">
    <location>
        <begin position="1"/>
        <end position="26"/>
    </location>
</feature>
<dbReference type="EMBL" id="JAEKPD010000002">
    <property type="protein sequence ID" value="MBJ3761998.1"/>
    <property type="molecule type" value="Genomic_DNA"/>
</dbReference>
<evidence type="ECO:0000259" key="4">
    <source>
        <dbReference type="Pfam" id="PF25973"/>
    </source>
</evidence>
<name>A0A934IFM6_9RHOB</name>
<dbReference type="GO" id="GO:1990281">
    <property type="term" value="C:efflux pump complex"/>
    <property type="evidence" value="ECO:0007669"/>
    <property type="project" value="TreeGrafter"/>
</dbReference>
<evidence type="ECO:0000256" key="2">
    <source>
        <dbReference type="SAM" id="Coils"/>
    </source>
</evidence>
<dbReference type="Pfam" id="PF25973">
    <property type="entry name" value="BSH_CzcB"/>
    <property type="match status" value="1"/>
</dbReference>
<reference evidence="5" key="1">
    <citation type="submission" date="2020-12" db="EMBL/GenBank/DDBJ databases">
        <title>Bacterial taxonomy.</title>
        <authorList>
            <person name="Pan X."/>
        </authorList>
    </citation>
    <scope>NUCLEOTIDE SEQUENCE</scope>
    <source>
        <strain evidence="5">KCTC 52957</strain>
    </source>
</reference>
<comment type="caution">
    <text evidence="5">The sequence shown here is derived from an EMBL/GenBank/DDBJ whole genome shotgun (WGS) entry which is preliminary data.</text>
</comment>
<dbReference type="Gene3D" id="1.10.287.470">
    <property type="entry name" value="Helix hairpin bin"/>
    <property type="match status" value="1"/>
</dbReference>
<organism evidence="5 6">
    <name type="scientific">Palleronia pontilimi</name>
    <dbReference type="NCBI Taxonomy" id="1964209"/>
    <lineage>
        <taxon>Bacteria</taxon>
        <taxon>Pseudomonadati</taxon>
        <taxon>Pseudomonadota</taxon>
        <taxon>Alphaproteobacteria</taxon>
        <taxon>Rhodobacterales</taxon>
        <taxon>Roseobacteraceae</taxon>
        <taxon>Palleronia</taxon>
    </lineage>
</organism>
<dbReference type="GO" id="GO:0015562">
    <property type="term" value="F:efflux transmembrane transporter activity"/>
    <property type="evidence" value="ECO:0007669"/>
    <property type="project" value="TreeGrafter"/>
</dbReference>
<protein>
    <submittedName>
        <fullName evidence="5">Efflux RND transporter periplasmic adaptor subunit</fullName>
    </submittedName>
</protein>
<dbReference type="PANTHER" id="PTHR30469">
    <property type="entry name" value="MULTIDRUG RESISTANCE PROTEIN MDTA"/>
    <property type="match status" value="1"/>
</dbReference>
<dbReference type="InterPro" id="IPR006143">
    <property type="entry name" value="RND_pump_MFP"/>
</dbReference>
<evidence type="ECO:0000313" key="6">
    <source>
        <dbReference type="Proteomes" id="UP000642488"/>
    </source>
</evidence>
<dbReference type="InterPro" id="IPR058647">
    <property type="entry name" value="BSH_CzcB-like"/>
</dbReference>
<keyword evidence="2" id="KW-0175">Coiled coil</keyword>
<dbReference type="Gene3D" id="2.40.30.170">
    <property type="match status" value="1"/>
</dbReference>
<dbReference type="PANTHER" id="PTHR30469:SF15">
    <property type="entry name" value="HLYD FAMILY OF SECRETION PROTEINS"/>
    <property type="match status" value="1"/>
</dbReference>
<comment type="similarity">
    <text evidence="1">Belongs to the membrane fusion protein (MFP) (TC 8.A.1) family.</text>
</comment>
<evidence type="ECO:0000313" key="5">
    <source>
        <dbReference type="EMBL" id="MBJ3761998.1"/>
    </source>
</evidence>
<keyword evidence="6" id="KW-1185">Reference proteome</keyword>
<evidence type="ECO:0000256" key="1">
    <source>
        <dbReference type="ARBA" id="ARBA00009477"/>
    </source>
</evidence>
<feature type="coiled-coil region" evidence="2">
    <location>
        <begin position="66"/>
        <end position="158"/>
    </location>
</feature>
<keyword evidence="3" id="KW-0732">Signal</keyword>
<dbReference type="SUPFAM" id="SSF111369">
    <property type="entry name" value="HlyD-like secretion proteins"/>
    <property type="match status" value="1"/>
</dbReference>
<gene>
    <name evidence="5" type="ORF">ILP92_04460</name>
</gene>
<dbReference type="NCBIfam" id="TIGR01730">
    <property type="entry name" value="RND_mfp"/>
    <property type="match status" value="1"/>
</dbReference>
<dbReference type="Proteomes" id="UP000642488">
    <property type="component" value="Unassembled WGS sequence"/>
</dbReference>
<dbReference type="Gene3D" id="2.40.50.100">
    <property type="match status" value="1"/>
</dbReference>
<accession>A0A934IFM6</accession>
<evidence type="ECO:0000256" key="3">
    <source>
        <dbReference type="SAM" id="SignalP"/>
    </source>
</evidence>
<dbReference type="AlphaFoldDB" id="A0A934IFM6"/>
<proteinExistence type="inferred from homology"/>
<dbReference type="RefSeq" id="WP_198915159.1">
    <property type="nucleotide sequence ID" value="NZ_JAEKPD010000002.1"/>
</dbReference>
<sequence>MPRFSLRACALTFCMTLGVPVGPAMADAFDCVITPALTVGIGSPVSGLLEDVLVAEGDFVAKGQVIARLRSEVERKTVELLKVQADSDAEIEAQDSRLVLAQKRLERARDLMARKVGTQEQLEAAEAETEVIARERIIAEMRKKVAALELQRASAQLDQRVIRSPIDGIVVTRHLYSGEYLAAEDRVFTISQIDPLHVEAFLPVSVFRAVSPGAVLEVRPDAPVDGVMNAEVELVDRIFDAASATFGIRLRLPNPDGAIPAGHRCQVELPIVGQ</sequence>
<feature type="domain" description="CzcB-like barrel-sandwich hybrid" evidence="4">
    <location>
        <begin position="40"/>
        <end position="191"/>
    </location>
</feature>
<feature type="chain" id="PRO_5037919884" evidence="3">
    <location>
        <begin position="27"/>
        <end position="274"/>
    </location>
</feature>